<dbReference type="Proteomes" id="UP001258994">
    <property type="component" value="Chromosome"/>
</dbReference>
<name>A0ABY9TW15_9GAMM</name>
<proteinExistence type="predicted"/>
<sequence>MNFSQRFKFSDWPNRDIPLVAAGVYAIWHGNELIYCGMSGREIEKAVKANKKKYGLITRLNSHAQGRLSGNQFCVYVANRLVIPTLTTNDLSKFATGEYKLDYMTKSYIHNNFEYQYLIVNTSSEAYAIEDKARAGELFNHKPLLNPI</sequence>
<gene>
    <name evidence="1" type="ORF">RGQ13_00615</name>
</gene>
<evidence type="ECO:0008006" key="3">
    <source>
        <dbReference type="Google" id="ProtNLM"/>
    </source>
</evidence>
<keyword evidence="2" id="KW-1185">Reference proteome</keyword>
<reference evidence="2" key="1">
    <citation type="submission" date="2023-09" db="EMBL/GenBank/DDBJ databases">
        <authorList>
            <person name="Li S."/>
            <person name="Li X."/>
            <person name="Zhang C."/>
            <person name="Zhao Z."/>
        </authorList>
    </citation>
    <scope>NUCLEOTIDE SEQUENCE [LARGE SCALE GENOMIC DNA]</scope>
    <source>
        <strain evidence="2">SQ149</strain>
    </source>
</reference>
<dbReference type="RefSeq" id="WP_348391625.1">
    <property type="nucleotide sequence ID" value="NZ_CP134145.1"/>
</dbReference>
<evidence type="ECO:0000313" key="2">
    <source>
        <dbReference type="Proteomes" id="UP001258994"/>
    </source>
</evidence>
<organism evidence="1 2">
    <name type="scientific">Thalassotalea psychrophila</name>
    <dbReference type="NCBI Taxonomy" id="3065647"/>
    <lineage>
        <taxon>Bacteria</taxon>
        <taxon>Pseudomonadati</taxon>
        <taxon>Pseudomonadota</taxon>
        <taxon>Gammaproteobacteria</taxon>
        <taxon>Alteromonadales</taxon>
        <taxon>Colwelliaceae</taxon>
        <taxon>Thalassotalea</taxon>
    </lineage>
</organism>
<dbReference type="EMBL" id="CP134145">
    <property type="protein sequence ID" value="WNC72508.1"/>
    <property type="molecule type" value="Genomic_DNA"/>
</dbReference>
<evidence type="ECO:0000313" key="1">
    <source>
        <dbReference type="EMBL" id="WNC72508.1"/>
    </source>
</evidence>
<accession>A0ABY9TW15</accession>
<protein>
    <recommendedName>
        <fullName evidence="3">GIY-YIG domain-containing protein</fullName>
    </recommendedName>
</protein>